<dbReference type="PANTHER" id="PTHR42682:SF3">
    <property type="entry name" value="FORMATE HYDROGENLYASE SUBUNIT 3-RELATED"/>
    <property type="match status" value="1"/>
</dbReference>
<keyword evidence="2" id="KW-1003">Cell membrane</keyword>
<keyword evidence="4 8" id="KW-1133">Transmembrane helix</keyword>
<feature type="transmembrane region" description="Helical" evidence="8">
    <location>
        <begin position="241"/>
        <end position="258"/>
    </location>
</feature>
<sequence>MLTALSLTLALLVVLAVVPVLAAQMPAGGRRLPVGMIVHGGALLAALVFAACGLGALLGGPVAPRPLMPGSFAPLLLALDGLSAWFLMLLGLVGACSALFALSHANQAPVRVLAAYPLFLAAMALTLLAADGFTLLLGFEAMSLASWVLVAADHDQGENRSAARLYLVFAILSGICLVPAIGLLAAPGGDVSFAAIRAMPPEGPRAAVILLLVMVGAGAKAGLVPLHAWLPIAYPAAPSHVTALMSGAMTKVAVYLLARLLLDLCGPAQPIWWGVPLLVMGAASAVIGSLRANVEEDGKTLLACSSVENVGLIVIGLGLACAFRGADLGALAGLAAGAALLHILNHGLFKTLLFLGMGEVQVGAASRRLDRLGGLIQGMPWTAAAMLVGVGAAASLPPLSGFASEWLLLQALLSAWRVGDLGFQVLALGVAALAALSAALATAAMVRLFGLVFLGRPRTPRAAGAEDGPWPARVALLLPAGLTVLFGLLPGPMLALAEGALQRLVRQDVTERATLAGVVVGDGAGAYLPIGIAALLAVLGAGIWYAVRRRTPAGVARSPAWDGGFMAPPQHLVCGDPVTQPSAAGFGQPLRQILGTPLLAAHARVAMPPPGDPAPARIEAGFADPSDALVLAPVARLRDAISAQVERLRDLTLAQCLMLPFGTLVALLALIAWLEAR</sequence>
<evidence type="ECO:0000256" key="4">
    <source>
        <dbReference type="ARBA" id="ARBA00022989"/>
    </source>
</evidence>
<feature type="transmembrane region" description="Helical" evidence="8">
    <location>
        <begin position="526"/>
        <end position="547"/>
    </location>
</feature>
<feature type="transmembrane region" description="Helical" evidence="8">
    <location>
        <begin position="270"/>
        <end position="290"/>
    </location>
</feature>
<dbReference type="PANTHER" id="PTHR42682">
    <property type="entry name" value="HYDROGENASE-4 COMPONENT F"/>
    <property type="match status" value="1"/>
</dbReference>
<proteinExistence type="predicted"/>
<dbReference type="STRING" id="1123062.SAMN02745775_103279"/>
<feature type="transmembrane region" description="Helical" evidence="8">
    <location>
        <begin position="651"/>
        <end position="674"/>
    </location>
</feature>
<dbReference type="OrthoDB" id="9811798at2"/>
<keyword evidence="10" id="KW-0456">Lyase</keyword>
<evidence type="ECO:0000256" key="3">
    <source>
        <dbReference type="ARBA" id="ARBA00022692"/>
    </source>
</evidence>
<evidence type="ECO:0000313" key="11">
    <source>
        <dbReference type="Proteomes" id="UP000199473"/>
    </source>
</evidence>
<dbReference type="InterPro" id="IPR052175">
    <property type="entry name" value="ComplexI-like_HydComp"/>
</dbReference>
<feature type="transmembrane region" description="Helical" evidence="8">
    <location>
        <begin position="38"/>
        <end position="63"/>
    </location>
</feature>
<evidence type="ECO:0000256" key="8">
    <source>
        <dbReference type="SAM" id="Phobius"/>
    </source>
</evidence>
<dbReference type="PRINTS" id="PR01434">
    <property type="entry name" value="NADHDHGNASE5"/>
</dbReference>
<evidence type="ECO:0000259" key="9">
    <source>
        <dbReference type="Pfam" id="PF00361"/>
    </source>
</evidence>
<dbReference type="Proteomes" id="UP000199473">
    <property type="component" value="Unassembled WGS sequence"/>
</dbReference>
<feature type="transmembrane region" description="Helical" evidence="8">
    <location>
        <begin position="331"/>
        <end position="357"/>
    </location>
</feature>
<dbReference type="GO" id="GO:0005886">
    <property type="term" value="C:plasma membrane"/>
    <property type="evidence" value="ECO:0007669"/>
    <property type="project" value="UniProtKB-SubCell"/>
</dbReference>
<dbReference type="InterPro" id="IPR001750">
    <property type="entry name" value="ND/Mrp_TM"/>
</dbReference>
<feature type="transmembrane region" description="Helical" evidence="8">
    <location>
        <begin position="421"/>
        <end position="454"/>
    </location>
</feature>
<feature type="transmembrane region" description="Helical" evidence="8">
    <location>
        <begin position="474"/>
        <end position="497"/>
    </location>
</feature>
<reference evidence="10 11" key="1">
    <citation type="submission" date="2016-10" db="EMBL/GenBank/DDBJ databases">
        <authorList>
            <person name="de Groot N.N."/>
        </authorList>
    </citation>
    <scope>NUCLEOTIDE SEQUENCE [LARGE SCALE GENOMIC DNA]</scope>
    <source>
        <strain evidence="10 11">DSM 19981</strain>
    </source>
</reference>
<dbReference type="GO" id="GO:0016829">
    <property type="term" value="F:lyase activity"/>
    <property type="evidence" value="ECO:0007669"/>
    <property type="project" value="UniProtKB-KW"/>
</dbReference>
<feature type="transmembrane region" description="Helical" evidence="8">
    <location>
        <begin position="114"/>
        <end position="139"/>
    </location>
</feature>
<evidence type="ECO:0000313" key="10">
    <source>
        <dbReference type="EMBL" id="SFK53367.1"/>
    </source>
</evidence>
<evidence type="ECO:0000256" key="1">
    <source>
        <dbReference type="ARBA" id="ARBA00004651"/>
    </source>
</evidence>
<keyword evidence="5" id="KW-0560">Oxidoreductase</keyword>
<name>A0A1I4AB91_9PROT</name>
<dbReference type="GO" id="GO:0016491">
    <property type="term" value="F:oxidoreductase activity"/>
    <property type="evidence" value="ECO:0007669"/>
    <property type="project" value="UniProtKB-KW"/>
</dbReference>
<evidence type="ECO:0000256" key="5">
    <source>
        <dbReference type="ARBA" id="ARBA00023002"/>
    </source>
</evidence>
<keyword evidence="11" id="KW-1185">Reference proteome</keyword>
<dbReference type="AlphaFoldDB" id="A0A1I4AB91"/>
<keyword evidence="3 7" id="KW-0812">Transmembrane</keyword>
<evidence type="ECO:0000256" key="2">
    <source>
        <dbReference type="ARBA" id="ARBA00022475"/>
    </source>
</evidence>
<feature type="transmembrane region" description="Helical" evidence="8">
    <location>
        <begin position="165"/>
        <end position="186"/>
    </location>
</feature>
<feature type="transmembrane region" description="Helical" evidence="8">
    <location>
        <begin position="206"/>
        <end position="229"/>
    </location>
</feature>
<keyword evidence="6 8" id="KW-0472">Membrane</keyword>
<dbReference type="Pfam" id="PF00361">
    <property type="entry name" value="Proton_antipo_M"/>
    <property type="match status" value="1"/>
</dbReference>
<feature type="transmembrane region" description="Helical" evidence="8">
    <location>
        <begin position="302"/>
        <end position="325"/>
    </location>
</feature>
<feature type="transmembrane region" description="Helical" evidence="8">
    <location>
        <begin position="378"/>
        <end position="401"/>
    </location>
</feature>
<organism evidence="10 11">
    <name type="scientific">Falsiroseomonas stagni DSM 19981</name>
    <dbReference type="NCBI Taxonomy" id="1123062"/>
    <lineage>
        <taxon>Bacteria</taxon>
        <taxon>Pseudomonadati</taxon>
        <taxon>Pseudomonadota</taxon>
        <taxon>Alphaproteobacteria</taxon>
        <taxon>Acetobacterales</taxon>
        <taxon>Roseomonadaceae</taxon>
        <taxon>Falsiroseomonas</taxon>
    </lineage>
</organism>
<evidence type="ECO:0000256" key="6">
    <source>
        <dbReference type="ARBA" id="ARBA00023136"/>
    </source>
</evidence>
<evidence type="ECO:0000256" key="7">
    <source>
        <dbReference type="RuleBase" id="RU000320"/>
    </source>
</evidence>
<comment type="subcellular location">
    <subcellularLocation>
        <location evidence="1">Cell membrane</location>
        <topology evidence="1">Multi-pass membrane protein</topology>
    </subcellularLocation>
    <subcellularLocation>
        <location evidence="7">Membrane</location>
        <topology evidence="7">Multi-pass membrane protein</topology>
    </subcellularLocation>
</comment>
<dbReference type="RefSeq" id="WP_092959521.1">
    <property type="nucleotide sequence ID" value="NZ_FOSQ01000003.1"/>
</dbReference>
<dbReference type="EMBL" id="FOSQ01000003">
    <property type="protein sequence ID" value="SFK53367.1"/>
    <property type="molecule type" value="Genomic_DNA"/>
</dbReference>
<gene>
    <name evidence="10" type="ORF">SAMN02745775_103279</name>
</gene>
<accession>A0A1I4AB91</accession>
<feature type="transmembrane region" description="Helical" evidence="8">
    <location>
        <begin position="75"/>
        <end position="102"/>
    </location>
</feature>
<protein>
    <submittedName>
        <fullName evidence="10">Formate hydrogenlyase subunit 3/Multisubunit Na+/H+ antiporter, MnhD subunit</fullName>
    </submittedName>
</protein>
<feature type="domain" description="NADH:quinone oxidoreductase/Mrp antiporter transmembrane" evidence="9">
    <location>
        <begin position="131"/>
        <end position="415"/>
    </location>
</feature>